<sequence length="341" mass="37272">MTRKSSTHGSWSLGRNPKPTMIFRQPYKALEHLSVCPVTVAGWLVDVYAHTIFHIGLDKCSVGICLKNCEPLVDDESHACVYGRHFDYGRVGFEACLVTNNFTFSVDFLGVHPAASNRFAAAGAARVAQPWPTRRGPSKPLPRGGFAGRRPVRCRVVVTFSCSCPSSGHSRFGVDHQSRLYIVMVAAGGLESARSCGCLGRSLVRQGRSDWRVGLLLVDGDLRSNLDVVRRNCVLSPPVLGVAAGVVVGSGSCLWSCVFVVCRAVSKEAILAKELPRFWCSVYPMKTHFVDFGASLSRRVGSFTILYAMHPKTRNLSSLERCPVNAWIGVVVEVGPWATRF</sequence>
<reference evidence="1 2" key="1">
    <citation type="submission" date="2019-07" db="EMBL/GenBank/DDBJ databases">
        <title>Genomics analysis of Aphanomyces spp. identifies a new class of oomycete effector associated with host adaptation.</title>
        <authorList>
            <person name="Gaulin E."/>
        </authorList>
    </citation>
    <scope>NUCLEOTIDE SEQUENCE [LARGE SCALE GENOMIC DNA]</scope>
    <source>
        <strain evidence="1 2">ATCC 201684</strain>
    </source>
</reference>
<protein>
    <submittedName>
        <fullName evidence="1">Uncharacterized protein</fullName>
    </submittedName>
</protein>
<dbReference type="EMBL" id="VJMJ01000181">
    <property type="protein sequence ID" value="KAF0728096.1"/>
    <property type="molecule type" value="Genomic_DNA"/>
</dbReference>
<organism evidence="1 2">
    <name type="scientific">Aphanomyces euteiches</name>
    <dbReference type="NCBI Taxonomy" id="100861"/>
    <lineage>
        <taxon>Eukaryota</taxon>
        <taxon>Sar</taxon>
        <taxon>Stramenopiles</taxon>
        <taxon>Oomycota</taxon>
        <taxon>Saprolegniomycetes</taxon>
        <taxon>Saprolegniales</taxon>
        <taxon>Verrucalvaceae</taxon>
        <taxon>Aphanomyces</taxon>
    </lineage>
</organism>
<gene>
    <name evidence="1" type="ORF">Ae201684_013926</name>
</gene>
<name>A0A6G0WLD8_9STRA</name>
<accession>A0A6G0WLD8</accession>
<keyword evidence="2" id="KW-1185">Reference proteome</keyword>
<evidence type="ECO:0000313" key="2">
    <source>
        <dbReference type="Proteomes" id="UP000481153"/>
    </source>
</evidence>
<proteinExistence type="predicted"/>
<comment type="caution">
    <text evidence="1">The sequence shown here is derived from an EMBL/GenBank/DDBJ whole genome shotgun (WGS) entry which is preliminary data.</text>
</comment>
<dbReference type="Proteomes" id="UP000481153">
    <property type="component" value="Unassembled WGS sequence"/>
</dbReference>
<dbReference type="AlphaFoldDB" id="A0A6G0WLD8"/>
<evidence type="ECO:0000313" key="1">
    <source>
        <dbReference type="EMBL" id="KAF0728096.1"/>
    </source>
</evidence>